<dbReference type="GO" id="GO:0003964">
    <property type="term" value="F:RNA-directed DNA polymerase activity"/>
    <property type="evidence" value="ECO:0007669"/>
    <property type="project" value="UniProtKB-KW"/>
</dbReference>
<evidence type="ECO:0000256" key="4">
    <source>
        <dbReference type="ARBA" id="ARBA00022723"/>
    </source>
</evidence>
<evidence type="ECO:0000256" key="2">
    <source>
        <dbReference type="ARBA" id="ARBA00022679"/>
    </source>
</evidence>
<dbReference type="InterPro" id="IPR053543">
    <property type="entry name" value="Bacterial_RT"/>
</dbReference>
<keyword evidence="6 11" id="KW-0695">RNA-directed DNA polymerase</keyword>
<dbReference type="GO" id="GO:0051607">
    <property type="term" value="P:defense response to virus"/>
    <property type="evidence" value="ECO:0007669"/>
    <property type="project" value="UniProtKB-KW"/>
</dbReference>
<evidence type="ECO:0000256" key="5">
    <source>
        <dbReference type="ARBA" id="ARBA00022842"/>
    </source>
</evidence>
<evidence type="ECO:0000256" key="6">
    <source>
        <dbReference type="ARBA" id="ARBA00022918"/>
    </source>
</evidence>
<evidence type="ECO:0000256" key="1">
    <source>
        <dbReference type="ARBA" id="ARBA00012493"/>
    </source>
</evidence>
<dbReference type="AlphaFoldDB" id="A0AB38YPL5"/>
<name>A0AB38YPL5_VEIPA</name>
<dbReference type="RefSeq" id="WP_004694087.1">
    <property type="nucleotide sequence ID" value="NZ_CP133463.1"/>
</dbReference>
<dbReference type="PROSITE" id="PS50878">
    <property type="entry name" value="RT_POL"/>
    <property type="match status" value="1"/>
</dbReference>
<reference evidence="11" key="1">
    <citation type="submission" date="2023-08" db="EMBL/GenBank/DDBJ databases">
        <title>Veillonella_parvula_DSM 2007_complete_genome_hifiasm_Zymo_Research_D6332.</title>
        <authorList>
            <person name="Damerum A."/>
        </authorList>
    </citation>
    <scope>NUCLEOTIDE SEQUENCE</scope>
    <source>
        <strain evidence="11">DSM 2007</strain>
    </source>
</reference>
<proteinExistence type="inferred from homology"/>
<feature type="domain" description="Reverse transcriptase" evidence="10">
    <location>
        <begin position="21"/>
        <end position="247"/>
    </location>
</feature>
<dbReference type="InterPro" id="IPR000477">
    <property type="entry name" value="RT_dom"/>
</dbReference>
<evidence type="ECO:0000256" key="8">
    <source>
        <dbReference type="ARBA" id="ARBA00034120"/>
    </source>
</evidence>
<dbReference type="EC" id="2.7.7.49" evidence="1"/>
<dbReference type="InterPro" id="IPR051083">
    <property type="entry name" value="GrpII_Intron_Splice-Mob/Def"/>
</dbReference>
<keyword evidence="7" id="KW-0051">Antiviral defense</keyword>
<evidence type="ECO:0000256" key="9">
    <source>
        <dbReference type="ARBA" id="ARBA00048173"/>
    </source>
</evidence>
<dbReference type="NCBIfam" id="NF038237">
    <property type="entry name" value="retron_Ec67_fus"/>
    <property type="match status" value="1"/>
</dbReference>
<evidence type="ECO:0000256" key="3">
    <source>
        <dbReference type="ARBA" id="ARBA00022695"/>
    </source>
</evidence>
<dbReference type="GO" id="GO:0046872">
    <property type="term" value="F:metal ion binding"/>
    <property type="evidence" value="ECO:0007669"/>
    <property type="project" value="UniProtKB-KW"/>
</dbReference>
<protein>
    <recommendedName>
        <fullName evidence="1">RNA-directed DNA polymerase</fullName>
        <ecNumber evidence="1">2.7.7.49</ecNumber>
    </recommendedName>
</protein>
<dbReference type="InterPro" id="IPR000123">
    <property type="entry name" value="Reverse_transcriptase_msDNA"/>
</dbReference>
<dbReference type="PRINTS" id="PR00866">
    <property type="entry name" value="RNADNAPOLMS"/>
</dbReference>
<dbReference type="PANTHER" id="PTHR34047:SF7">
    <property type="entry name" value="RNA-DIRECTED DNA POLYMERASE"/>
    <property type="match status" value="1"/>
</dbReference>
<comment type="similarity">
    <text evidence="8">Belongs to the bacterial reverse transcriptase family.</text>
</comment>
<gene>
    <name evidence="11" type="ORF">RDV51_00730</name>
</gene>
<keyword evidence="4" id="KW-0479">Metal-binding</keyword>
<dbReference type="SUPFAM" id="SSF56672">
    <property type="entry name" value="DNA/RNA polymerases"/>
    <property type="match status" value="1"/>
</dbReference>
<evidence type="ECO:0000313" key="12">
    <source>
        <dbReference type="Proteomes" id="UP001228955"/>
    </source>
</evidence>
<dbReference type="PANTHER" id="PTHR34047">
    <property type="entry name" value="NUCLEAR INTRON MATURASE 1, MITOCHONDRIAL-RELATED"/>
    <property type="match status" value="1"/>
</dbReference>
<dbReference type="Proteomes" id="UP001228955">
    <property type="component" value="Chromosome"/>
</dbReference>
<dbReference type="Pfam" id="PF00078">
    <property type="entry name" value="RVT_1"/>
    <property type="match status" value="1"/>
</dbReference>
<evidence type="ECO:0000259" key="10">
    <source>
        <dbReference type="PROSITE" id="PS50878"/>
    </source>
</evidence>
<dbReference type="CDD" id="cd03487">
    <property type="entry name" value="RT_Bac_retron_II"/>
    <property type="match status" value="1"/>
</dbReference>
<dbReference type="InterPro" id="IPR043502">
    <property type="entry name" value="DNA/RNA_pol_sf"/>
</dbReference>
<comment type="catalytic activity">
    <reaction evidence="9">
        <text>DNA(n) + a 2'-deoxyribonucleoside 5'-triphosphate = DNA(n+1) + diphosphate</text>
        <dbReference type="Rhea" id="RHEA:22508"/>
        <dbReference type="Rhea" id="RHEA-COMP:17339"/>
        <dbReference type="Rhea" id="RHEA-COMP:17340"/>
        <dbReference type="ChEBI" id="CHEBI:33019"/>
        <dbReference type="ChEBI" id="CHEBI:61560"/>
        <dbReference type="ChEBI" id="CHEBI:173112"/>
        <dbReference type="EC" id="2.7.7.49"/>
    </reaction>
</comment>
<keyword evidence="3" id="KW-0548">Nucleotidyltransferase</keyword>
<organism evidence="11 12">
    <name type="scientific">Veillonella parvula</name>
    <name type="common">Staphylococcus parvulus</name>
    <dbReference type="NCBI Taxonomy" id="29466"/>
    <lineage>
        <taxon>Bacteria</taxon>
        <taxon>Bacillati</taxon>
        <taxon>Bacillota</taxon>
        <taxon>Negativicutes</taxon>
        <taxon>Veillonellales</taxon>
        <taxon>Veillonellaceae</taxon>
        <taxon>Veillonella</taxon>
    </lineage>
</organism>
<dbReference type="GO" id="GO:0003723">
    <property type="term" value="F:RNA binding"/>
    <property type="evidence" value="ECO:0007669"/>
    <property type="project" value="InterPro"/>
</dbReference>
<keyword evidence="2" id="KW-0808">Transferase</keyword>
<evidence type="ECO:0000256" key="7">
    <source>
        <dbReference type="ARBA" id="ARBA00023118"/>
    </source>
</evidence>
<sequence length="558" mass="65472">MSNYDEARKMVAKLINVELRAITYVLYKKGIEKSYTSFEIPKKAGGTRVIDSPNKQLKRIQRRLGKKIYDIHKNYLDQNRIASNISHGFEVGKGIITNARIHKNKKYLLNIDIANFFSSVNFGRVQGYFNKSQEFLFSKEVSTIISQLVCYDKKLPQGAPTSPIISNLIFNIVDLRILSLAKKYKLSYTRYADDMSFSTNNRAFQTDYINFIQELRNLLENSGFEINENKTRLEYYSSRQEVTGLTVNKKINVSRKFIKQTRAMVDQLFKANSFYIDDTFGTEEQLEGRLAFINQLDWYNNELEPESKKQKANKKYMSGLNAREKQYQYFLFYKYFFKPSKPTIVTEGKTDILHIKAALMKHSDRYPNLITKNDEGKYVFNLYFLNKTKRLKYFFGIVQNGADTMKNIWNFYNGKNNCDNIFKYINDKSQYGVIRNVNPVILLFDNEKEPDKPLRKFLNHIGMQSGIDKPFLKLKANLYLQKIPRINNSDCEIEDLYSKEVLNISIDGKKFEKNVKDSVEDTFSKDIFSKYILEHYQEIDFKNFLPLLDSINNICKIE</sequence>
<dbReference type="EMBL" id="CP133463">
    <property type="protein sequence ID" value="WMS19896.1"/>
    <property type="molecule type" value="Genomic_DNA"/>
</dbReference>
<evidence type="ECO:0000313" key="11">
    <source>
        <dbReference type="EMBL" id="WMS19896.1"/>
    </source>
</evidence>
<accession>A0AB38YPL5</accession>
<keyword evidence="5" id="KW-0460">Magnesium</keyword>